<dbReference type="InterPro" id="IPR009004">
    <property type="entry name" value="Transposase_Mu_C"/>
</dbReference>
<accession>A0A7W5EUL1</accession>
<dbReference type="InterPro" id="IPR012337">
    <property type="entry name" value="RNaseH-like_sf"/>
</dbReference>
<dbReference type="Pfam" id="PF02316">
    <property type="entry name" value="HTH_Tnp_Mu_1"/>
    <property type="match status" value="1"/>
</dbReference>
<feature type="domain" description="HTH Mu-type" evidence="3">
    <location>
        <begin position="9"/>
        <end position="74"/>
    </location>
</feature>
<dbReference type="Pfam" id="PF09299">
    <property type="entry name" value="Mu-transpos_C"/>
    <property type="match status" value="1"/>
</dbReference>
<evidence type="ECO:0000259" key="2">
    <source>
        <dbReference type="PROSITE" id="PS50994"/>
    </source>
</evidence>
<feature type="compositionally biased region" description="Basic and acidic residues" evidence="1">
    <location>
        <begin position="609"/>
        <end position="620"/>
    </location>
</feature>
<protein>
    <submittedName>
        <fullName evidence="4">Putative transposase</fullName>
    </submittedName>
</protein>
<dbReference type="InterPro" id="IPR001584">
    <property type="entry name" value="Integrase_cat-core"/>
</dbReference>
<evidence type="ECO:0000256" key="1">
    <source>
        <dbReference type="SAM" id="MobiDB-lite"/>
    </source>
</evidence>
<dbReference type="Proteomes" id="UP000518892">
    <property type="component" value="Unassembled WGS sequence"/>
</dbReference>
<feature type="compositionally biased region" description="Polar residues" evidence="1">
    <location>
        <begin position="88"/>
        <end position="99"/>
    </location>
</feature>
<comment type="caution">
    <text evidence="4">The sequence shown here is derived from an EMBL/GenBank/DDBJ whole genome shotgun (WGS) entry which is preliminary data.</text>
</comment>
<gene>
    <name evidence="4" type="ORF">FHR97_002598</name>
</gene>
<feature type="region of interest" description="Disordered" evidence="1">
    <location>
        <begin position="601"/>
        <end position="631"/>
    </location>
</feature>
<dbReference type="EMBL" id="JACHXR010000007">
    <property type="protein sequence ID" value="MBB3231739.1"/>
    <property type="molecule type" value="Genomic_DNA"/>
</dbReference>
<dbReference type="GO" id="GO:0003677">
    <property type="term" value="F:DNA binding"/>
    <property type="evidence" value="ECO:0007669"/>
    <property type="project" value="InterPro"/>
</dbReference>
<proteinExistence type="predicted"/>
<dbReference type="AlphaFoldDB" id="A0A7W5EUL1"/>
<dbReference type="InterPro" id="IPR036388">
    <property type="entry name" value="WH-like_DNA-bd_sf"/>
</dbReference>
<dbReference type="PROSITE" id="PS51702">
    <property type="entry name" value="HTH_MU"/>
    <property type="match status" value="1"/>
</dbReference>
<evidence type="ECO:0000313" key="5">
    <source>
        <dbReference type="Proteomes" id="UP000518892"/>
    </source>
</evidence>
<dbReference type="PROSITE" id="PS50994">
    <property type="entry name" value="INTEGRASE"/>
    <property type="match status" value="1"/>
</dbReference>
<dbReference type="SUPFAM" id="SSF50610">
    <property type="entry name" value="mu transposase, C-terminal domain"/>
    <property type="match status" value="1"/>
</dbReference>
<feature type="region of interest" description="Disordered" evidence="1">
    <location>
        <begin position="71"/>
        <end position="100"/>
    </location>
</feature>
<dbReference type="SUPFAM" id="SSF53098">
    <property type="entry name" value="Ribonuclease H-like"/>
    <property type="match status" value="1"/>
</dbReference>
<dbReference type="InterPro" id="IPR036397">
    <property type="entry name" value="RNaseH_sf"/>
</dbReference>
<reference evidence="4 5" key="1">
    <citation type="submission" date="2020-08" db="EMBL/GenBank/DDBJ databases">
        <title>Genomic Encyclopedia of Type Strains, Phase III (KMG-III): the genomes of soil and plant-associated and newly described type strains.</title>
        <authorList>
            <person name="Whitman W."/>
        </authorList>
    </citation>
    <scope>NUCLEOTIDE SEQUENCE [LARGE SCALE GENOMIC DNA]</scope>
    <source>
        <strain evidence="4 5">CECT 7744</strain>
    </source>
</reference>
<keyword evidence="5" id="KW-1185">Reference proteome</keyword>
<name>A0A7W5EUL1_9GAMM</name>
<sequence>MNCRTSQLTRGWYTARELAGLPGMPGTERGVKKVAERQSWEGQRRLGTKALEYAFAILPAETQQALIAQTVGQSESEATEAEPVAEPQANTPETRQLTDAQRKVMGARVAFVREIERMTRMVSQQRAIETLVALAQADDLTPYLAERVVVANDRKTDTRTLSERTLKRWVSAFKKEGERGLAPKRRKADMSVPPWAGDFLKRYQRPQKPSVEAAYQQLVEQTEPPHPSIHQVRRWLAKLSPEARERGRMGPRELKALQPFKRRTTEGLWPNDVWVADGHTFDAEVINPLTGQAFRPEVTMIIDWATRRIVGFAINLAESTLATLDALRDAVSRVGMFNVFYVDNGSGFDNASVYEVIDRLGGTITHSLPYNSQARGVIERAHQSTLVRLAKDMPSYIGADMDPEAAGRVHKLSRRDIAQGLKPAQLPTFQEFFDRLCAALAAYDHRPQKGLAKIRDLETGRMRHQSPMEAWASACAEGFEALTAPADVVASLMRPQEIRKTNRGEVRINSGIYFLDALRDFHGEEVKVAWDYRDTAAVGIYTLEGEWIGEAHLDGNATPAMPASMIQRAADKREQGQLNRLVKKAKTITGQDVEIRTLEPASPAASNDRQLEAGRAKARELAAPQAPTFQIPQDPTQRYRLWQQLDARLNAGEALGEREQQWWQSYPKTPGFRAIKKLHELDAGGRQSPGTRRAM</sequence>
<dbReference type="Gene3D" id="3.30.420.10">
    <property type="entry name" value="Ribonuclease H-like superfamily/Ribonuclease H"/>
    <property type="match status" value="1"/>
</dbReference>
<dbReference type="InterPro" id="IPR009061">
    <property type="entry name" value="DNA-bd_dom_put_sf"/>
</dbReference>
<organism evidence="4 5">
    <name type="scientific">Halomonas stenophila</name>
    <dbReference type="NCBI Taxonomy" id="795312"/>
    <lineage>
        <taxon>Bacteria</taxon>
        <taxon>Pseudomonadati</taxon>
        <taxon>Pseudomonadota</taxon>
        <taxon>Gammaproteobacteria</taxon>
        <taxon>Oceanospirillales</taxon>
        <taxon>Halomonadaceae</taxon>
        <taxon>Halomonas</taxon>
    </lineage>
</organism>
<feature type="domain" description="Integrase catalytic" evidence="2">
    <location>
        <begin position="266"/>
        <end position="431"/>
    </location>
</feature>
<dbReference type="InterPro" id="IPR015378">
    <property type="entry name" value="Transposase-like_Mu_C"/>
</dbReference>
<dbReference type="GO" id="GO:0015074">
    <property type="term" value="P:DNA integration"/>
    <property type="evidence" value="ECO:0007669"/>
    <property type="project" value="InterPro"/>
</dbReference>
<evidence type="ECO:0000313" key="4">
    <source>
        <dbReference type="EMBL" id="MBB3231739.1"/>
    </source>
</evidence>
<dbReference type="Gene3D" id="1.10.10.10">
    <property type="entry name" value="Winged helix-like DNA-binding domain superfamily/Winged helix DNA-binding domain"/>
    <property type="match status" value="1"/>
</dbReference>
<dbReference type="SUPFAM" id="SSF46955">
    <property type="entry name" value="Putative DNA-binding domain"/>
    <property type="match status" value="1"/>
</dbReference>
<evidence type="ECO:0000259" key="3">
    <source>
        <dbReference type="PROSITE" id="PS51702"/>
    </source>
</evidence>
<dbReference type="InterPro" id="IPR003314">
    <property type="entry name" value="Mu-type_HTH"/>
</dbReference>
<dbReference type="RefSeq" id="WP_183384215.1">
    <property type="nucleotide sequence ID" value="NZ_JACHXR010000007.1"/>
</dbReference>